<keyword evidence="2" id="KW-1185">Reference proteome</keyword>
<dbReference type="EMBL" id="JACHJK010000020">
    <property type="protein sequence ID" value="MBB5931982.1"/>
    <property type="molecule type" value="Genomic_DNA"/>
</dbReference>
<dbReference type="Proteomes" id="UP000585836">
    <property type="component" value="Unassembled WGS sequence"/>
</dbReference>
<name>A0A7W9UUV4_9ACTN</name>
<organism evidence="1 2">
    <name type="scientific">Streptomyces echinatus</name>
    <dbReference type="NCBI Taxonomy" id="67293"/>
    <lineage>
        <taxon>Bacteria</taxon>
        <taxon>Bacillati</taxon>
        <taxon>Actinomycetota</taxon>
        <taxon>Actinomycetes</taxon>
        <taxon>Kitasatosporales</taxon>
        <taxon>Streptomycetaceae</taxon>
        <taxon>Streptomyces</taxon>
    </lineage>
</organism>
<dbReference type="AlphaFoldDB" id="A0A7W9UUV4"/>
<reference evidence="1 2" key="1">
    <citation type="submission" date="2020-08" db="EMBL/GenBank/DDBJ databases">
        <title>Genomic Encyclopedia of Type Strains, Phase III (KMG-III): the genomes of soil and plant-associated and newly described type strains.</title>
        <authorList>
            <person name="Whitman W."/>
        </authorList>
    </citation>
    <scope>NUCLEOTIDE SEQUENCE [LARGE SCALE GENOMIC DNA]</scope>
    <source>
        <strain evidence="1 2">CECT 3313</strain>
    </source>
</reference>
<evidence type="ECO:0000313" key="2">
    <source>
        <dbReference type="Proteomes" id="UP000585836"/>
    </source>
</evidence>
<comment type="caution">
    <text evidence="1">The sequence shown here is derived from an EMBL/GenBank/DDBJ whole genome shotgun (WGS) entry which is preliminary data.</text>
</comment>
<protein>
    <submittedName>
        <fullName evidence="1">Uncharacterized protein</fullName>
    </submittedName>
</protein>
<proteinExistence type="predicted"/>
<accession>A0A7W9UUV4</accession>
<gene>
    <name evidence="1" type="ORF">FHS34_007491</name>
</gene>
<dbReference type="RefSeq" id="WP_184973890.1">
    <property type="nucleotide sequence ID" value="NZ_BAAAWF010000110.1"/>
</dbReference>
<evidence type="ECO:0000313" key="1">
    <source>
        <dbReference type="EMBL" id="MBB5931982.1"/>
    </source>
</evidence>
<sequence>MTRARLLATAATAVVVALAVGLAIRLNSKGNDTATEAPYYGSMPCSEWLASDDEPMRREAVRSLLQVERNNYQDSSGEMEAKAASAERITEFEAKVKHWCERERASDPTLIQAASGTFAANKSYFAM</sequence>